<evidence type="ECO:0000256" key="1">
    <source>
        <dbReference type="ARBA" id="ARBA00003041"/>
    </source>
</evidence>
<accession>A0ABW0R5E6</accession>
<proteinExistence type="inferred from homology"/>
<evidence type="ECO:0000313" key="8">
    <source>
        <dbReference type="EMBL" id="MFC5532453.1"/>
    </source>
</evidence>
<dbReference type="InterPro" id="IPR018035">
    <property type="entry name" value="Flagellar_FliH/T3SS_HrpE"/>
</dbReference>
<sequence>MSNLIKSSYVVSLEDLKRVEILQRIAVNQQNTSRSDSVSEGNQKLDVETQSLKDRILADAEETAQAIIASAMEEAERIRSEAMQQIEAWWQSRREADDQLREEKAREGFEEGYRAGAEEAVQALTGEWDSRMQEAQAVVGQAYVAKESVIAEAERFAVELSCSIAEKILGQELTDAPELALKLFGQALSRRKEQGVIVLCVSPKQFAFVQAAKDELIASLDSQAELQIVPDASIEEGGCIVRSAFGSIDARVDTQLEAIKQQLLRIADHSAEEGIRDAAP</sequence>
<evidence type="ECO:0000256" key="4">
    <source>
        <dbReference type="ARBA" id="ARBA00022795"/>
    </source>
</evidence>
<dbReference type="PANTHER" id="PTHR34982">
    <property type="entry name" value="YOP PROTEINS TRANSLOCATION PROTEIN L"/>
    <property type="match status" value="1"/>
</dbReference>
<evidence type="ECO:0000256" key="5">
    <source>
        <dbReference type="ARBA" id="ARBA00022927"/>
    </source>
</evidence>
<comment type="similarity">
    <text evidence="2">Belongs to the FliH family.</text>
</comment>
<gene>
    <name evidence="8" type="ORF">ACFPQ4_23805</name>
</gene>
<dbReference type="RefSeq" id="WP_378114415.1">
    <property type="nucleotide sequence ID" value="NZ_JBHSNC010000057.1"/>
</dbReference>
<keyword evidence="3" id="KW-0813">Transport</keyword>
<feature type="domain" description="Flagellar assembly protein FliH/Type III secretion system HrpE" evidence="7">
    <location>
        <begin position="154"/>
        <end position="258"/>
    </location>
</feature>
<comment type="function">
    <text evidence="1">Needed for flagellar regrowth and assembly.</text>
</comment>
<reference evidence="9" key="1">
    <citation type="journal article" date="2019" name="Int. J. Syst. Evol. Microbiol.">
        <title>The Global Catalogue of Microorganisms (GCM) 10K type strain sequencing project: providing services to taxonomists for standard genome sequencing and annotation.</title>
        <authorList>
            <consortium name="The Broad Institute Genomics Platform"/>
            <consortium name="The Broad Institute Genome Sequencing Center for Infectious Disease"/>
            <person name="Wu L."/>
            <person name="Ma J."/>
        </authorList>
    </citation>
    <scope>NUCLEOTIDE SEQUENCE [LARGE SCALE GENOMIC DNA]</scope>
    <source>
        <strain evidence="9">CGMCC 1.18578</strain>
    </source>
</reference>
<keyword evidence="5" id="KW-0653">Protein transport</keyword>
<dbReference type="EMBL" id="JBHSNC010000057">
    <property type="protein sequence ID" value="MFC5532453.1"/>
    <property type="molecule type" value="Genomic_DNA"/>
</dbReference>
<keyword evidence="6" id="KW-1006">Bacterial flagellum protein export</keyword>
<dbReference type="InterPro" id="IPR051472">
    <property type="entry name" value="T3SS_Stator/FliH"/>
</dbReference>
<name>A0ABW0R5E6_9BACL</name>
<organism evidence="8 9">
    <name type="scientific">Cohnella yongneupensis</name>
    <dbReference type="NCBI Taxonomy" id="425006"/>
    <lineage>
        <taxon>Bacteria</taxon>
        <taxon>Bacillati</taxon>
        <taxon>Bacillota</taxon>
        <taxon>Bacilli</taxon>
        <taxon>Bacillales</taxon>
        <taxon>Paenibacillaceae</taxon>
        <taxon>Cohnella</taxon>
    </lineage>
</organism>
<evidence type="ECO:0000313" key="9">
    <source>
        <dbReference type="Proteomes" id="UP001596108"/>
    </source>
</evidence>
<evidence type="ECO:0000256" key="3">
    <source>
        <dbReference type="ARBA" id="ARBA00022448"/>
    </source>
</evidence>
<dbReference type="Gene3D" id="1.20.5.2950">
    <property type="match status" value="1"/>
</dbReference>
<evidence type="ECO:0000256" key="6">
    <source>
        <dbReference type="ARBA" id="ARBA00023225"/>
    </source>
</evidence>
<evidence type="ECO:0000256" key="2">
    <source>
        <dbReference type="ARBA" id="ARBA00006602"/>
    </source>
</evidence>
<protein>
    <submittedName>
        <fullName evidence="8">FliH/SctL family protein</fullName>
    </submittedName>
</protein>
<evidence type="ECO:0000259" key="7">
    <source>
        <dbReference type="Pfam" id="PF02108"/>
    </source>
</evidence>
<dbReference type="Proteomes" id="UP001596108">
    <property type="component" value="Unassembled WGS sequence"/>
</dbReference>
<comment type="caution">
    <text evidence="8">The sequence shown here is derived from an EMBL/GenBank/DDBJ whole genome shotgun (WGS) entry which is preliminary data.</text>
</comment>
<dbReference type="Pfam" id="PF02108">
    <property type="entry name" value="FliH"/>
    <property type="match status" value="1"/>
</dbReference>
<keyword evidence="4" id="KW-1005">Bacterial flagellum biogenesis</keyword>
<keyword evidence="9" id="KW-1185">Reference proteome</keyword>
<dbReference type="PANTHER" id="PTHR34982:SF1">
    <property type="entry name" value="FLAGELLAR ASSEMBLY PROTEIN FLIH"/>
    <property type="match status" value="1"/>
</dbReference>